<dbReference type="AlphaFoldDB" id="A0ABD6H3Z8"/>
<feature type="domain" description="Acyl-CoA dehydrogenase/oxidase N-terminal" evidence="3">
    <location>
        <begin position="39"/>
        <end position="121"/>
    </location>
</feature>
<proteinExistence type="inferred from homology"/>
<dbReference type="InterPro" id="IPR013107">
    <property type="entry name" value="Acyl-CoA_DH_C"/>
</dbReference>
<dbReference type="InterPro" id="IPR046373">
    <property type="entry name" value="Acyl-CoA_Oxase/DH_mid-dom_sf"/>
</dbReference>
<organism evidence="6 8">
    <name type="scientific">Agrobacterium vitis</name>
    <name type="common">Rhizobium vitis</name>
    <dbReference type="NCBI Taxonomy" id="373"/>
    <lineage>
        <taxon>Bacteria</taxon>
        <taxon>Pseudomonadati</taxon>
        <taxon>Pseudomonadota</taxon>
        <taxon>Alphaproteobacteria</taxon>
        <taxon>Hyphomicrobiales</taxon>
        <taxon>Rhizobiaceae</taxon>
        <taxon>Rhizobium/Agrobacterium group</taxon>
        <taxon>Agrobacterium</taxon>
    </lineage>
</organism>
<evidence type="ECO:0000313" key="7">
    <source>
        <dbReference type="Proteomes" id="UP000179454"/>
    </source>
</evidence>
<dbReference type="Proteomes" id="UP000179536">
    <property type="component" value="Unassembled WGS sequence"/>
</dbReference>
<dbReference type="SUPFAM" id="SSF56645">
    <property type="entry name" value="Acyl-CoA dehydrogenase NM domain-like"/>
    <property type="match status" value="1"/>
</dbReference>
<evidence type="ECO:0000313" key="8">
    <source>
        <dbReference type="Proteomes" id="UP000179536"/>
    </source>
</evidence>
<dbReference type="InterPro" id="IPR050741">
    <property type="entry name" value="Acyl-CoA_dehydrogenase"/>
</dbReference>
<protein>
    <submittedName>
        <fullName evidence="6">Oxidoreductase</fullName>
    </submittedName>
</protein>
<dbReference type="Pfam" id="PF08028">
    <property type="entry name" value="Acyl-CoA_dh_2"/>
    <property type="match status" value="1"/>
</dbReference>
<evidence type="ECO:0000313" key="6">
    <source>
        <dbReference type="EMBL" id="MUP08941.1"/>
    </source>
</evidence>
<feature type="domain" description="Acyl-CoA dehydrogenase C-terminal" evidence="4">
    <location>
        <begin position="251"/>
        <end position="385"/>
    </location>
</feature>
<dbReference type="InterPro" id="IPR009100">
    <property type="entry name" value="AcylCoA_DH/oxidase_NM_dom_sf"/>
</dbReference>
<dbReference type="EMBL" id="MBFA02000002">
    <property type="protein sequence ID" value="MUP08941.1"/>
    <property type="molecule type" value="Genomic_DNA"/>
</dbReference>
<keyword evidence="7" id="KW-1185">Reference proteome</keyword>
<evidence type="ECO:0000313" key="5">
    <source>
        <dbReference type="EMBL" id="MUO41337.1"/>
    </source>
</evidence>
<dbReference type="InterPro" id="IPR013786">
    <property type="entry name" value="AcylCoA_DH/ox_N"/>
</dbReference>
<evidence type="ECO:0000256" key="2">
    <source>
        <dbReference type="ARBA" id="ARBA00049661"/>
    </source>
</evidence>
<dbReference type="Gene3D" id="1.20.140.10">
    <property type="entry name" value="Butyryl-CoA Dehydrogenase, subunit A, domain 3"/>
    <property type="match status" value="1"/>
</dbReference>
<dbReference type="Proteomes" id="UP000179454">
    <property type="component" value="Unassembled WGS sequence"/>
</dbReference>
<dbReference type="PIRSF" id="PIRSF016578">
    <property type="entry name" value="HsaA"/>
    <property type="match status" value="1"/>
</dbReference>
<keyword evidence="1" id="KW-0560">Oxidoreductase</keyword>
<dbReference type="InterPro" id="IPR036250">
    <property type="entry name" value="AcylCo_DH-like_C"/>
</dbReference>
<name>A0ABD6H3Z8_AGRVI</name>
<comment type="caution">
    <text evidence="6">The sequence shown here is derived from an EMBL/GenBank/DDBJ whole genome shotgun (WGS) entry which is preliminary data.</text>
</comment>
<dbReference type="Gene3D" id="2.40.110.10">
    <property type="entry name" value="Butyryl-CoA Dehydrogenase, subunit A, domain 2"/>
    <property type="match status" value="1"/>
</dbReference>
<gene>
    <name evidence="6" type="ORF">BBK91_003535</name>
    <name evidence="5" type="ORF">BBL17_006015</name>
</gene>
<dbReference type="SUPFAM" id="SSF47203">
    <property type="entry name" value="Acyl-CoA dehydrogenase C-terminal domain-like"/>
    <property type="match status" value="1"/>
</dbReference>
<dbReference type="Gene3D" id="1.10.540.10">
    <property type="entry name" value="Acyl-CoA dehydrogenase/oxidase, N-terminal domain"/>
    <property type="match status" value="1"/>
</dbReference>
<dbReference type="GO" id="GO:0016491">
    <property type="term" value="F:oxidoreductase activity"/>
    <property type="evidence" value="ECO:0007669"/>
    <property type="project" value="UniProtKB-KW"/>
</dbReference>
<evidence type="ECO:0000256" key="1">
    <source>
        <dbReference type="ARBA" id="ARBA00023002"/>
    </source>
</evidence>
<dbReference type="Pfam" id="PF02771">
    <property type="entry name" value="Acyl-CoA_dh_N"/>
    <property type="match status" value="1"/>
</dbReference>
<dbReference type="PANTHER" id="PTHR48083">
    <property type="entry name" value="MEDIUM-CHAIN SPECIFIC ACYL-COA DEHYDROGENASE, MITOCHONDRIAL-RELATED"/>
    <property type="match status" value="1"/>
</dbReference>
<sequence>MVNVERKFETVGLEPPEPNLQPDEMIARATGMIGTLRARQADAEAGGRLLEVTHQEFMRAGFYRVVQPRRFGGYEFDLTTYMKVMMEIARGCPSSGWVLALVSGHPIMLADFSERAQIEAYGDDGDYRCPSVGSPVPVTLEKGGFRVSGGWDYASGCDVSTHAMVSGLTPEADGSMTPRLMLVDRSDYEIVNNWDMIGMQGTGSRRLVVKDVFVPEYRTAPIVMWRGERGAAVHANPMYNGRKASYFVIELGAVVVGAVKGALDIFEDILRNKPMRFSSKQRLYESHEFQQYYGDAQTKIDSAEALLLKVTERYLEACSLHQETGEGFTEETDRRLFAAAQEACRLAWDGLEIIFTTAGTSTGAKQSMLARIYRDAAVQKTHFVQQRSRTAVNAARLHFGLAPLSPF</sequence>
<comment type="similarity">
    <text evidence="2">Belongs to the HpaH/HsaA monooxygenase family.</text>
</comment>
<reference evidence="7 8" key="1">
    <citation type="submission" date="2019-11" db="EMBL/GenBank/DDBJ databases">
        <title>Whole-genome sequencing of Allorhizobium vitis.</title>
        <authorList>
            <person name="Gan H.M."/>
            <person name="Savka M.A."/>
        </authorList>
    </citation>
    <scope>NUCLEOTIDE SEQUENCE [LARGE SCALE GENOMIC DNA]</scope>
    <source>
        <strain evidence="6 8">RF2/1</strain>
        <strain evidence="5 7">T1/7</strain>
    </source>
</reference>
<dbReference type="InterPro" id="IPR037069">
    <property type="entry name" value="AcylCoA_DH/ox_N_sf"/>
</dbReference>
<dbReference type="PANTHER" id="PTHR48083:SF19">
    <property type="entry name" value="FLAVIN-DEPENDENT MONOOXYGENASE, OXYGENASE SUBUNIT HSAA"/>
    <property type="match status" value="1"/>
</dbReference>
<evidence type="ECO:0000259" key="3">
    <source>
        <dbReference type="Pfam" id="PF02771"/>
    </source>
</evidence>
<accession>A0ABD6H3Z8</accession>
<evidence type="ECO:0000259" key="4">
    <source>
        <dbReference type="Pfam" id="PF08028"/>
    </source>
</evidence>
<dbReference type="EMBL" id="MBFE02000003">
    <property type="protein sequence ID" value="MUO41337.1"/>
    <property type="molecule type" value="Genomic_DNA"/>
</dbReference>